<dbReference type="Proteomes" id="UP000230069">
    <property type="component" value="Unassembled WGS sequence"/>
</dbReference>
<evidence type="ECO:0000313" key="2">
    <source>
        <dbReference type="Proteomes" id="UP000230069"/>
    </source>
</evidence>
<dbReference type="EMBL" id="KZ305037">
    <property type="protein sequence ID" value="PIA42594.1"/>
    <property type="molecule type" value="Genomic_DNA"/>
</dbReference>
<proteinExistence type="predicted"/>
<protein>
    <recommendedName>
        <fullName evidence="3">F-box associated domain-containing protein</fullName>
    </recommendedName>
</protein>
<evidence type="ECO:0008006" key="3">
    <source>
        <dbReference type="Google" id="ProtNLM"/>
    </source>
</evidence>
<accession>A0A2G5DGH7</accession>
<dbReference type="AlphaFoldDB" id="A0A2G5DGH7"/>
<sequence length="190" mass="22545">MPLQWEQFNLTCPFSFYLDLVFRSSLIIDEPLLYLPAFIQRGVEPRKHCLIILDQSKNKIIQEMEFPPKEVILQEIDDHLPPKDCNFIRRDCFGKSHGSILYACYELGQIKIWQILLITDNKGECKREWSVTHRLKLETMVENYKECLKYAFKGRISFIAFHPMNPQVIFLACSEKKYLYDVNSSRFELI</sequence>
<name>A0A2G5DGH7_AQUCA</name>
<organism evidence="1 2">
    <name type="scientific">Aquilegia coerulea</name>
    <name type="common">Rocky mountain columbine</name>
    <dbReference type="NCBI Taxonomy" id="218851"/>
    <lineage>
        <taxon>Eukaryota</taxon>
        <taxon>Viridiplantae</taxon>
        <taxon>Streptophyta</taxon>
        <taxon>Embryophyta</taxon>
        <taxon>Tracheophyta</taxon>
        <taxon>Spermatophyta</taxon>
        <taxon>Magnoliopsida</taxon>
        <taxon>Ranunculales</taxon>
        <taxon>Ranunculaceae</taxon>
        <taxon>Thalictroideae</taxon>
        <taxon>Aquilegia</taxon>
    </lineage>
</organism>
<dbReference type="STRING" id="218851.A0A2G5DGH7"/>
<dbReference type="SUPFAM" id="SSF50978">
    <property type="entry name" value="WD40 repeat-like"/>
    <property type="match status" value="1"/>
</dbReference>
<dbReference type="InterPro" id="IPR036322">
    <property type="entry name" value="WD40_repeat_dom_sf"/>
</dbReference>
<keyword evidence="2" id="KW-1185">Reference proteome</keyword>
<reference evidence="1 2" key="1">
    <citation type="submission" date="2017-09" db="EMBL/GenBank/DDBJ databases">
        <title>WGS assembly of Aquilegia coerulea Goldsmith.</title>
        <authorList>
            <person name="Hodges S."/>
            <person name="Kramer E."/>
            <person name="Nordborg M."/>
            <person name="Tomkins J."/>
            <person name="Borevitz J."/>
            <person name="Derieg N."/>
            <person name="Yan J."/>
            <person name="Mihaltcheva S."/>
            <person name="Hayes R.D."/>
            <person name="Rokhsar D."/>
        </authorList>
    </citation>
    <scope>NUCLEOTIDE SEQUENCE [LARGE SCALE GENOMIC DNA]</scope>
    <source>
        <strain evidence="2">cv. Goldsmith</strain>
    </source>
</reference>
<gene>
    <name evidence="1" type="ORF">AQUCO_02000198v1</name>
</gene>
<evidence type="ECO:0000313" key="1">
    <source>
        <dbReference type="EMBL" id="PIA42594.1"/>
    </source>
</evidence>
<dbReference type="InParanoid" id="A0A2G5DGH7"/>